<dbReference type="PANTHER" id="PTHR47959">
    <property type="entry name" value="ATP-DEPENDENT RNA HELICASE RHLE-RELATED"/>
    <property type="match status" value="1"/>
</dbReference>
<evidence type="ECO:0000256" key="4">
    <source>
        <dbReference type="ARBA" id="ARBA00022840"/>
    </source>
</evidence>
<dbReference type="Pfam" id="PF00271">
    <property type="entry name" value="Helicase_C"/>
    <property type="match status" value="1"/>
</dbReference>
<evidence type="ECO:0000313" key="10">
    <source>
        <dbReference type="EMBL" id="CAE0041425.1"/>
    </source>
</evidence>
<feature type="region of interest" description="Disordered" evidence="6">
    <location>
        <begin position="472"/>
        <end position="541"/>
    </location>
</feature>
<evidence type="ECO:0000256" key="1">
    <source>
        <dbReference type="ARBA" id="ARBA00022741"/>
    </source>
</evidence>
<gene>
    <name evidence="10" type="ORF">RMAR00112_LOCUS9389</name>
</gene>
<dbReference type="InterPro" id="IPR014014">
    <property type="entry name" value="RNA_helicase_DEAD_Q_motif"/>
</dbReference>
<dbReference type="PROSITE" id="PS51195">
    <property type="entry name" value="Q_MOTIF"/>
    <property type="match status" value="1"/>
</dbReference>
<reference evidence="10" key="1">
    <citation type="submission" date="2021-01" db="EMBL/GenBank/DDBJ databases">
        <authorList>
            <person name="Corre E."/>
            <person name="Pelletier E."/>
            <person name="Niang G."/>
            <person name="Scheremetjew M."/>
            <person name="Finn R."/>
            <person name="Kale V."/>
            <person name="Holt S."/>
            <person name="Cochrane G."/>
            <person name="Meng A."/>
            <person name="Brown T."/>
            <person name="Cohen L."/>
        </authorList>
    </citation>
    <scope>NUCLEOTIDE SEQUENCE</scope>
    <source>
        <strain evidence="10">CCMP 769</strain>
    </source>
</reference>
<evidence type="ECO:0000256" key="6">
    <source>
        <dbReference type="SAM" id="MobiDB-lite"/>
    </source>
</evidence>
<evidence type="ECO:0000256" key="2">
    <source>
        <dbReference type="ARBA" id="ARBA00022801"/>
    </source>
</evidence>
<dbReference type="SUPFAM" id="SSF52540">
    <property type="entry name" value="P-loop containing nucleoside triphosphate hydrolases"/>
    <property type="match status" value="1"/>
</dbReference>
<dbReference type="InterPro" id="IPR014001">
    <property type="entry name" value="Helicase_ATP-bd"/>
</dbReference>
<dbReference type="GO" id="GO:0005524">
    <property type="term" value="F:ATP binding"/>
    <property type="evidence" value="ECO:0007669"/>
    <property type="project" value="UniProtKB-KW"/>
</dbReference>
<dbReference type="InterPro" id="IPR044742">
    <property type="entry name" value="DEAD/DEAH_RhlB"/>
</dbReference>
<feature type="domain" description="Helicase ATP-binding" evidence="7">
    <location>
        <begin position="102"/>
        <end position="291"/>
    </location>
</feature>
<dbReference type="InterPro" id="IPR011545">
    <property type="entry name" value="DEAD/DEAH_box_helicase_dom"/>
</dbReference>
<dbReference type="Pfam" id="PF00270">
    <property type="entry name" value="DEAD"/>
    <property type="match status" value="1"/>
</dbReference>
<keyword evidence="4" id="KW-0067">ATP-binding</keyword>
<dbReference type="InterPro" id="IPR001650">
    <property type="entry name" value="Helicase_C-like"/>
</dbReference>
<protein>
    <recommendedName>
        <fullName evidence="11">RNA helicase</fullName>
    </recommendedName>
</protein>
<dbReference type="Gene3D" id="3.40.50.300">
    <property type="entry name" value="P-loop containing nucleotide triphosphate hydrolases"/>
    <property type="match status" value="2"/>
</dbReference>
<dbReference type="GO" id="GO:0016787">
    <property type="term" value="F:hydrolase activity"/>
    <property type="evidence" value="ECO:0007669"/>
    <property type="project" value="UniProtKB-KW"/>
</dbReference>
<dbReference type="PROSITE" id="PS51192">
    <property type="entry name" value="HELICASE_ATP_BIND_1"/>
    <property type="match status" value="1"/>
</dbReference>
<feature type="compositionally biased region" description="Basic and acidic residues" evidence="6">
    <location>
        <begin position="495"/>
        <end position="514"/>
    </location>
</feature>
<evidence type="ECO:0008006" key="11">
    <source>
        <dbReference type="Google" id="ProtNLM"/>
    </source>
</evidence>
<dbReference type="PROSITE" id="PS51194">
    <property type="entry name" value="HELICASE_CTER"/>
    <property type="match status" value="1"/>
</dbReference>
<accession>A0A7S3EBM1</accession>
<dbReference type="CDD" id="cd18787">
    <property type="entry name" value="SF2_C_DEAD"/>
    <property type="match status" value="1"/>
</dbReference>
<dbReference type="EMBL" id="HBHW01012084">
    <property type="protein sequence ID" value="CAE0041425.1"/>
    <property type="molecule type" value="Transcribed_RNA"/>
</dbReference>
<keyword evidence="2" id="KW-0378">Hydrolase</keyword>
<feature type="domain" description="Helicase C-terminal" evidence="8">
    <location>
        <begin position="322"/>
        <end position="473"/>
    </location>
</feature>
<feature type="short sequence motif" description="Q motif" evidence="5">
    <location>
        <begin position="70"/>
        <end position="98"/>
    </location>
</feature>
<evidence type="ECO:0000259" key="8">
    <source>
        <dbReference type="PROSITE" id="PS51194"/>
    </source>
</evidence>
<dbReference type="SMART" id="SM00487">
    <property type="entry name" value="DEXDc"/>
    <property type="match status" value="1"/>
</dbReference>
<dbReference type="PANTHER" id="PTHR47959:SF1">
    <property type="entry name" value="ATP-DEPENDENT RNA HELICASE DBPA"/>
    <property type="match status" value="1"/>
</dbReference>
<evidence type="ECO:0000256" key="3">
    <source>
        <dbReference type="ARBA" id="ARBA00022806"/>
    </source>
</evidence>
<organism evidence="10">
    <name type="scientific">Rhodosorus marinus</name>
    <dbReference type="NCBI Taxonomy" id="101924"/>
    <lineage>
        <taxon>Eukaryota</taxon>
        <taxon>Rhodophyta</taxon>
        <taxon>Stylonematophyceae</taxon>
        <taxon>Stylonematales</taxon>
        <taxon>Stylonemataceae</taxon>
        <taxon>Rhodosorus</taxon>
    </lineage>
</organism>
<dbReference type="AlphaFoldDB" id="A0A7S3EBM1"/>
<evidence type="ECO:0000259" key="7">
    <source>
        <dbReference type="PROSITE" id="PS51192"/>
    </source>
</evidence>
<dbReference type="InterPro" id="IPR050079">
    <property type="entry name" value="DEAD_box_RNA_helicase"/>
</dbReference>
<evidence type="ECO:0000259" key="9">
    <source>
        <dbReference type="PROSITE" id="PS51195"/>
    </source>
</evidence>
<keyword evidence="1" id="KW-0547">Nucleotide-binding</keyword>
<keyword evidence="3" id="KW-0347">Helicase</keyword>
<name>A0A7S3EBM1_9RHOD</name>
<dbReference type="CDD" id="cd00268">
    <property type="entry name" value="DEADc"/>
    <property type="match status" value="1"/>
</dbReference>
<feature type="compositionally biased region" description="Basic residues" evidence="6">
    <location>
        <begin position="532"/>
        <end position="541"/>
    </location>
</feature>
<dbReference type="GO" id="GO:0003676">
    <property type="term" value="F:nucleic acid binding"/>
    <property type="evidence" value="ECO:0007669"/>
    <property type="project" value="InterPro"/>
</dbReference>
<dbReference type="GO" id="GO:0005829">
    <property type="term" value="C:cytosol"/>
    <property type="evidence" value="ECO:0007669"/>
    <property type="project" value="TreeGrafter"/>
</dbReference>
<dbReference type="GO" id="GO:0003724">
    <property type="term" value="F:RNA helicase activity"/>
    <property type="evidence" value="ECO:0007669"/>
    <property type="project" value="InterPro"/>
</dbReference>
<evidence type="ECO:0000256" key="5">
    <source>
        <dbReference type="PROSITE-ProRule" id="PRU00552"/>
    </source>
</evidence>
<feature type="domain" description="DEAD-box RNA helicase Q" evidence="9">
    <location>
        <begin position="70"/>
        <end position="98"/>
    </location>
</feature>
<dbReference type="SMART" id="SM00490">
    <property type="entry name" value="HELICc"/>
    <property type="match status" value="1"/>
</dbReference>
<sequence>MCTRLCAFSSVSLQGSLLSNALLRSCKRHGPRVAWSRTLRFSIVSRSAENQSVRDGGDAEKQSPMFASGVGFADLGLSSGLIARLEKCGISSPTNVQAKVIPRAMEGTEDLVVAAETGSGKTFAYALPVIQEFLNNPASEVEARALVLVPTQELSAQLIRQVSMLETGAEVATLGGDKFSIPRGSLIVCCTPRTFLDRAFAADFADIRWLIIDEADMLLEGSFRRDVEEILYKFRRPLSVSYKRRMERSGEKPPTNSHPQPGQAQIIFLGATFPEWVGNKVKSVSRWIRRRYPDAVDVRTELIHKINPLLEEQWIDVKDDDPMEKLAEVIRQGPDGQVLVFCNTADTALSVYGFLNKEATFKNDVRITHKSLSWKDRLAEIDCFREGEGRILVSTDVAARGLDLGKNITHVVQYNFGTNVVSYLHRIGRTARAGRNGLATHLVGQEGRALAEEIKGANRGLLENMFSRNRNLSNKRKKQRLRENPQGYEKGAHRKQWDALREKNRQTNGRREEAENGAGIDSSPFFDDPSDKKKKGWREVY</sequence>
<dbReference type="InterPro" id="IPR027417">
    <property type="entry name" value="P-loop_NTPase"/>
</dbReference>
<proteinExistence type="predicted"/>